<protein>
    <submittedName>
        <fullName evidence="2">Uncharacterized protein</fullName>
    </submittedName>
</protein>
<dbReference type="EMBL" id="HE650823">
    <property type="protein sequence ID" value="CCF57185.1"/>
    <property type="molecule type" value="Genomic_DNA"/>
</dbReference>
<feature type="compositionally biased region" description="Basic and acidic residues" evidence="1">
    <location>
        <begin position="46"/>
        <end position="56"/>
    </location>
</feature>
<dbReference type="Proteomes" id="UP000005220">
    <property type="component" value="Chromosome 3"/>
</dbReference>
<dbReference type="InParanoid" id="H2AS35"/>
<dbReference type="RefSeq" id="XP_003956320.1">
    <property type="nucleotide sequence ID" value="XM_003956271.1"/>
</dbReference>
<keyword evidence="3" id="KW-1185">Reference proteome</keyword>
<feature type="region of interest" description="Disordered" evidence="1">
    <location>
        <begin position="162"/>
        <end position="191"/>
    </location>
</feature>
<name>H2AS35_KAZAF</name>
<gene>
    <name evidence="2" type="primary">KAFR0C01920</name>
    <name evidence="2" type="ORF">KAFR_0C01920</name>
</gene>
<dbReference type="eggNOG" id="ENOG502S1BK">
    <property type="taxonomic scope" value="Eukaryota"/>
</dbReference>
<evidence type="ECO:0000313" key="2">
    <source>
        <dbReference type="EMBL" id="CCF57185.1"/>
    </source>
</evidence>
<accession>H2AS35</accession>
<dbReference type="HOGENOM" id="CLU_111702_0_0_1"/>
<evidence type="ECO:0000256" key="1">
    <source>
        <dbReference type="SAM" id="MobiDB-lite"/>
    </source>
</evidence>
<dbReference type="AlphaFoldDB" id="H2AS35"/>
<dbReference type="OrthoDB" id="4035738at2759"/>
<organism evidence="2 3">
    <name type="scientific">Kazachstania africana (strain ATCC 22294 / BCRC 22015 / CBS 2517 / CECT 1963 / NBRC 1671 / NRRL Y-8276)</name>
    <name type="common">Yeast</name>
    <name type="synonym">Kluyveromyces africanus</name>
    <dbReference type="NCBI Taxonomy" id="1071382"/>
    <lineage>
        <taxon>Eukaryota</taxon>
        <taxon>Fungi</taxon>
        <taxon>Dikarya</taxon>
        <taxon>Ascomycota</taxon>
        <taxon>Saccharomycotina</taxon>
        <taxon>Saccharomycetes</taxon>
        <taxon>Saccharomycetales</taxon>
        <taxon>Saccharomycetaceae</taxon>
        <taxon>Kazachstania</taxon>
    </lineage>
</organism>
<dbReference type="KEGG" id="kaf:KAFR_0C01920"/>
<evidence type="ECO:0000313" key="3">
    <source>
        <dbReference type="Proteomes" id="UP000005220"/>
    </source>
</evidence>
<dbReference type="FunCoup" id="H2AS35">
    <property type="interactions" value="81"/>
</dbReference>
<proteinExistence type="predicted"/>
<sequence length="223" mass="25532">MSIEQDVEDISSFSSIESYKPEPFVGQGIARENTDELEFQSNLKDAQSHTSEKFQEEQVDPLKQVQTNDSFWSFRSVSNTSRTSSKNLKKQRSRDIERIVTQNAMLGKAETVDSLRATGLDLTKRAVPDINSPISHESKLIDESKFETDTGLIKTKTLETLNRSNTRNSSSKRKILGNDNSNTSGLDPERMNMVVERNRKKLEKYQQHKKEKGLKGFFYKIFD</sequence>
<reference evidence="2 3" key="1">
    <citation type="journal article" date="2011" name="Proc. Natl. Acad. Sci. U.S.A.">
        <title>Evolutionary erosion of yeast sex chromosomes by mating-type switching accidents.</title>
        <authorList>
            <person name="Gordon J.L."/>
            <person name="Armisen D."/>
            <person name="Proux-Wera E."/>
            <person name="Oheigeartaigh S.S."/>
            <person name="Byrne K.P."/>
            <person name="Wolfe K.H."/>
        </authorList>
    </citation>
    <scope>NUCLEOTIDE SEQUENCE [LARGE SCALE GENOMIC DNA]</scope>
    <source>
        <strain evidence="3">ATCC 22294 / BCRC 22015 / CBS 2517 / CECT 1963 / NBRC 1671 / NRRL Y-8276</strain>
    </source>
</reference>
<dbReference type="GeneID" id="13885104"/>
<feature type="region of interest" description="Disordered" evidence="1">
    <location>
        <begin position="1"/>
        <end position="62"/>
    </location>
</feature>